<sequence length="72" mass="8175">MSQFVVTLVDPSQFNDIERMVVDTSFIKGLSERKGLAYITVETKTSSYKTIAVHESFDHISNIMIQTSRGYL</sequence>
<evidence type="ECO:0000313" key="1">
    <source>
        <dbReference type="EMBL" id="APU01511.1"/>
    </source>
</evidence>
<dbReference type="Proteomes" id="UP000225215">
    <property type="component" value="Segment"/>
</dbReference>
<dbReference type="EMBL" id="KY290955">
    <property type="protein sequence ID" value="APU01511.1"/>
    <property type="molecule type" value="Genomic_DNA"/>
</dbReference>
<organism evidence="1 2">
    <name type="scientific">Aeromonas phage 65.2</name>
    <dbReference type="NCBI Taxonomy" id="1932896"/>
    <lineage>
        <taxon>Viruses</taxon>
        <taxon>Duplodnaviria</taxon>
        <taxon>Heunggongvirae</taxon>
        <taxon>Uroviricota</taxon>
        <taxon>Caudoviricetes</taxon>
        <taxon>Pantevenvirales</taxon>
        <taxon>Straboviridae</taxon>
        <taxon>Emmerichvirinae</taxon>
        <taxon>Ishigurovirus</taxon>
        <taxon>Ishigurovirus osborne</taxon>
    </lineage>
</organism>
<proteinExistence type="predicted"/>
<accession>A0A219YBX5</accession>
<reference evidence="1 2" key="1">
    <citation type="journal article" date="2017" name="Sci. Rep.">
        <title>Characterization and diversity of phages infecting Aeromonas salmonicida subsp. salmonicida.</title>
        <authorList>
            <person name="Vincent A.T."/>
            <person name="Paquet V.E."/>
            <person name="Bernatchez A."/>
            <person name="Tremblay D.M."/>
            <person name="Moineau S."/>
            <person name="Charette S.J."/>
        </authorList>
    </citation>
    <scope>NUCLEOTIDE SEQUENCE [LARGE SCALE GENOMIC DNA]</scope>
</reference>
<protein>
    <submittedName>
        <fullName evidence="1">Uncharacterized protein</fullName>
    </submittedName>
</protein>
<name>A0A219YBX5_9CAUD</name>
<evidence type="ECO:0000313" key="2">
    <source>
        <dbReference type="Proteomes" id="UP000225215"/>
    </source>
</evidence>